<reference evidence="1 2" key="1">
    <citation type="submission" date="2023-11" db="EMBL/GenBank/DDBJ databases">
        <title>Draft genome of Azohydromonas lata strain H1 (DSM1123), a polyhydroxyalkanoate producer.</title>
        <authorList>
            <person name="Traversa D."/>
            <person name="D'Addabbo P."/>
            <person name="Pazzani C."/>
            <person name="Manzari C."/>
            <person name="Chiara M."/>
            <person name="Scrascia M."/>
        </authorList>
    </citation>
    <scope>NUCLEOTIDE SEQUENCE [LARGE SCALE GENOMIC DNA]</scope>
    <source>
        <strain evidence="1 2">H1</strain>
    </source>
</reference>
<dbReference type="Proteomes" id="UP001293718">
    <property type="component" value="Unassembled WGS sequence"/>
</dbReference>
<gene>
    <name evidence="1" type="ORF">SM757_18830</name>
</gene>
<dbReference type="RefSeq" id="WP_066332834.1">
    <property type="nucleotide sequence ID" value="NZ_JAXOJX010000032.1"/>
</dbReference>
<keyword evidence="2" id="KW-1185">Reference proteome</keyword>
<evidence type="ECO:0000313" key="1">
    <source>
        <dbReference type="EMBL" id="MDZ5458638.1"/>
    </source>
</evidence>
<proteinExistence type="predicted"/>
<evidence type="ECO:0000313" key="2">
    <source>
        <dbReference type="Proteomes" id="UP001293718"/>
    </source>
</evidence>
<dbReference type="EMBL" id="JAXOJX010000032">
    <property type="protein sequence ID" value="MDZ5458638.1"/>
    <property type="molecule type" value="Genomic_DNA"/>
</dbReference>
<name>A0ABU5IHK8_9BURK</name>
<accession>A0ABU5IHK8</accession>
<comment type="caution">
    <text evidence="1">The sequence shown here is derived from an EMBL/GenBank/DDBJ whole genome shotgun (WGS) entry which is preliminary data.</text>
</comment>
<organism evidence="1 2">
    <name type="scientific">Azohydromonas lata</name>
    <dbReference type="NCBI Taxonomy" id="45677"/>
    <lineage>
        <taxon>Bacteria</taxon>
        <taxon>Pseudomonadati</taxon>
        <taxon>Pseudomonadota</taxon>
        <taxon>Betaproteobacteria</taxon>
        <taxon>Burkholderiales</taxon>
        <taxon>Sphaerotilaceae</taxon>
        <taxon>Azohydromonas</taxon>
    </lineage>
</organism>
<sequence length="74" mass="7908">MKPQDETTTVIQDDGLRYKRKAAGSPFSPGGSGGMHLATMSCFKCGVHRPRAELVSKKLLGKNQLVCAAGCKSR</sequence>
<protein>
    <submittedName>
        <fullName evidence="1">Uncharacterized protein</fullName>
    </submittedName>
</protein>